<dbReference type="EMBL" id="CM003103">
    <property type="protein sequence ID" value="KUI70226.1"/>
    <property type="molecule type" value="Genomic_DNA"/>
</dbReference>
<dbReference type="AlphaFoldDB" id="A0A194W132"/>
<evidence type="ECO:0000313" key="2">
    <source>
        <dbReference type="EMBL" id="KUI70226.1"/>
    </source>
</evidence>
<proteinExistence type="predicted"/>
<name>A0A194W132_CYTMA</name>
<gene>
    <name evidence="2" type="ORF">VM1G_06174</name>
</gene>
<evidence type="ECO:0000256" key="1">
    <source>
        <dbReference type="SAM" id="Phobius"/>
    </source>
</evidence>
<keyword evidence="1" id="KW-0812">Transmembrane</keyword>
<dbReference type="OrthoDB" id="10657407at2759"/>
<organism evidence="2 3">
    <name type="scientific">Cytospora mali</name>
    <name type="common">Apple Valsa canker fungus</name>
    <name type="synonym">Valsa mali</name>
    <dbReference type="NCBI Taxonomy" id="578113"/>
    <lineage>
        <taxon>Eukaryota</taxon>
        <taxon>Fungi</taxon>
        <taxon>Dikarya</taxon>
        <taxon>Ascomycota</taxon>
        <taxon>Pezizomycotina</taxon>
        <taxon>Sordariomycetes</taxon>
        <taxon>Sordariomycetidae</taxon>
        <taxon>Diaporthales</taxon>
        <taxon>Cytosporaceae</taxon>
        <taxon>Cytospora</taxon>
    </lineage>
</organism>
<sequence>MAPAAQKTLVGDLPLASSPQISGHPHYESPFQTVDMRRQPGTLRSISQPLSPCQLTSFRQSLSHHPSSVSTAFLIGACVLVLFLGLGLVLCGARLRMDLRGRLRKDQCAGDDAGSTADEKGRRRVWIVGSDGVSLAREDRLEGGEACAGSKSAKNELFEHLPGRLRI</sequence>
<keyword evidence="1" id="KW-1133">Transmembrane helix</keyword>
<protein>
    <submittedName>
        <fullName evidence="2">Uncharacterized protein</fullName>
    </submittedName>
</protein>
<keyword evidence="1" id="KW-0472">Membrane</keyword>
<keyword evidence="3" id="KW-1185">Reference proteome</keyword>
<reference evidence="2" key="1">
    <citation type="submission" date="2014-12" db="EMBL/GenBank/DDBJ databases">
        <title>Genome Sequence of Valsa Canker Pathogens Uncovers a Specific Adaption of Colonization on Woody Bark.</title>
        <authorList>
            <person name="Yin Z."/>
            <person name="Liu H."/>
            <person name="Gao X."/>
            <person name="Li Z."/>
            <person name="Song N."/>
            <person name="Ke X."/>
            <person name="Dai Q."/>
            <person name="Wu Y."/>
            <person name="Sun Y."/>
            <person name="Xu J.-R."/>
            <person name="Kang Z.K."/>
            <person name="Wang L."/>
            <person name="Huang L."/>
        </authorList>
    </citation>
    <scope>NUCLEOTIDE SEQUENCE [LARGE SCALE GENOMIC DNA]</scope>
    <source>
        <strain evidence="2">03-8</strain>
    </source>
</reference>
<dbReference type="Proteomes" id="UP000078559">
    <property type="component" value="Chromosome 6"/>
</dbReference>
<accession>A0A194W132</accession>
<feature type="transmembrane region" description="Helical" evidence="1">
    <location>
        <begin position="72"/>
        <end position="95"/>
    </location>
</feature>
<evidence type="ECO:0000313" key="3">
    <source>
        <dbReference type="Proteomes" id="UP000078559"/>
    </source>
</evidence>